<keyword evidence="8" id="KW-1185">Reference proteome</keyword>
<sequence>MHDSSISSTSTGRLEVHTRWSVALAGQVAVLILVNAMVDTVISSPLLVLEQMLDHFDTDQAAWLNASAMLAGAMWAPLLGKSADIYGKRKMLVITLLITCAGGLLCLLAPNIWVFVLGRMVQGAAMGAVFLTVALIHDMCAPRIGMVITGIVTSGNAILSIVFPILFEVLAEEFGFRIVFIASVVFAAVAAVLVRVFVAESSIKTPGRIDIAGALLLGGGLAAVLSYVSLGSEFGWLAAGPLALLIGGAAALARWVLVSSRVPQPVIDIRNLGRPLVLTLLVVVLGNGAYLSMLQLFGLIAEVSPDQRLGYGIGVPAGLLFSGVSVGAVLGGTLAGALNTRIGPAATLAVGAVLGAVGIAGLFVGASQLPLAAACGFLLGLTAGTLTTSGFNMAVTLAPAERHGVVSSLVMVVIAIGSVTFNFVGAAVLKSTNRVVGGETVNSATGVYGYIGIGTAACVIAVVLAVILVRTQRTARMTPSPASS</sequence>
<dbReference type="EMBL" id="JACHGN010000011">
    <property type="protein sequence ID" value="MBB5135469.1"/>
    <property type="molecule type" value="Genomic_DNA"/>
</dbReference>
<feature type="transmembrane region" description="Helical" evidence="5">
    <location>
        <begin position="209"/>
        <end position="228"/>
    </location>
</feature>
<evidence type="ECO:0000313" key="7">
    <source>
        <dbReference type="EMBL" id="MBB5135469.1"/>
    </source>
</evidence>
<proteinExistence type="predicted"/>
<keyword evidence="2 5" id="KW-0812">Transmembrane</keyword>
<evidence type="ECO:0000259" key="6">
    <source>
        <dbReference type="PROSITE" id="PS50850"/>
    </source>
</evidence>
<dbReference type="GO" id="GO:0022857">
    <property type="term" value="F:transmembrane transporter activity"/>
    <property type="evidence" value="ECO:0007669"/>
    <property type="project" value="InterPro"/>
</dbReference>
<comment type="subcellular location">
    <subcellularLocation>
        <location evidence="1">Cell membrane</location>
        <topology evidence="1">Multi-pass membrane protein</topology>
    </subcellularLocation>
</comment>
<dbReference type="PROSITE" id="PS50850">
    <property type="entry name" value="MFS"/>
    <property type="match status" value="1"/>
</dbReference>
<dbReference type="Gene3D" id="1.20.1250.20">
    <property type="entry name" value="MFS general substrate transporter like domains"/>
    <property type="match status" value="2"/>
</dbReference>
<feature type="transmembrane region" description="Helical" evidence="5">
    <location>
        <begin position="144"/>
        <end position="166"/>
    </location>
</feature>
<feature type="domain" description="Major facilitator superfamily (MFS) profile" evidence="6">
    <location>
        <begin position="24"/>
        <end position="473"/>
    </location>
</feature>
<feature type="transmembrane region" description="Helical" evidence="5">
    <location>
        <begin position="178"/>
        <end position="197"/>
    </location>
</feature>
<reference evidence="7 8" key="1">
    <citation type="submission" date="2020-08" db="EMBL/GenBank/DDBJ databases">
        <title>Genomic Encyclopedia of Type Strains, Phase IV (KMG-IV): sequencing the most valuable type-strain genomes for metagenomic binning, comparative biology and taxonomic classification.</title>
        <authorList>
            <person name="Goeker M."/>
        </authorList>
    </citation>
    <scope>NUCLEOTIDE SEQUENCE [LARGE SCALE GENOMIC DNA]</scope>
    <source>
        <strain evidence="7 8">DSM 45615</strain>
    </source>
</reference>
<feature type="transmembrane region" description="Helical" evidence="5">
    <location>
        <begin position="20"/>
        <end position="42"/>
    </location>
</feature>
<dbReference type="SUPFAM" id="SSF103473">
    <property type="entry name" value="MFS general substrate transporter"/>
    <property type="match status" value="1"/>
</dbReference>
<evidence type="ECO:0000256" key="3">
    <source>
        <dbReference type="ARBA" id="ARBA00022989"/>
    </source>
</evidence>
<dbReference type="AlphaFoldDB" id="A0A840P8Z8"/>
<dbReference type="GO" id="GO:0005886">
    <property type="term" value="C:plasma membrane"/>
    <property type="evidence" value="ECO:0007669"/>
    <property type="project" value="UniProtKB-SubCell"/>
</dbReference>
<feature type="transmembrane region" description="Helical" evidence="5">
    <location>
        <begin position="277"/>
        <end position="301"/>
    </location>
</feature>
<feature type="transmembrane region" description="Helical" evidence="5">
    <location>
        <begin position="371"/>
        <end position="393"/>
    </location>
</feature>
<organism evidence="7 8">
    <name type="scientific">Thermocatellispora tengchongensis</name>
    <dbReference type="NCBI Taxonomy" id="1073253"/>
    <lineage>
        <taxon>Bacteria</taxon>
        <taxon>Bacillati</taxon>
        <taxon>Actinomycetota</taxon>
        <taxon>Actinomycetes</taxon>
        <taxon>Streptosporangiales</taxon>
        <taxon>Streptosporangiaceae</taxon>
        <taxon>Thermocatellispora</taxon>
    </lineage>
</organism>
<feature type="transmembrane region" description="Helical" evidence="5">
    <location>
        <begin position="92"/>
        <end position="114"/>
    </location>
</feature>
<feature type="transmembrane region" description="Helical" evidence="5">
    <location>
        <begin position="345"/>
        <end position="365"/>
    </location>
</feature>
<feature type="transmembrane region" description="Helical" evidence="5">
    <location>
        <begin position="120"/>
        <end position="137"/>
    </location>
</feature>
<keyword evidence="4 5" id="KW-0472">Membrane</keyword>
<feature type="transmembrane region" description="Helical" evidence="5">
    <location>
        <begin position="234"/>
        <end position="257"/>
    </location>
</feature>
<dbReference type="Proteomes" id="UP000578449">
    <property type="component" value="Unassembled WGS sequence"/>
</dbReference>
<feature type="transmembrane region" description="Helical" evidence="5">
    <location>
        <begin position="62"/>
        <end position="80"/>
    </location>
</feature>
<comment type="caution">
    <text evidence="7">The sequence shown here is derived from an EMBL/GenBank/DDBJ whole genome shotgun (WGS) entry which is preliminary data.</text>
</comment>
<evidence type="ECO:0000256" key="2">
    <source>
        <dbReference type="ARBA" id="ARBA00022692"/>
    </source>
</evidence>
<evidence type="ECO:0000313" key="8">
    <source>
        <dbReference type="Proteomes" id="UP000578449"/>
    </source>
</evidence>
<accession>A0A840P8Z8</accession>
<dbReference type="PANTHER" id="PTHR23501:SF197">
    <property type="entry name" value="COMD"/>
    <property type="match status" value="1"/>
</dbReference>
<dbReference type="InterPro" id="IPR036259">
    <property type="entry name" value="MFS_trans_sf"/>
</dbReference>
<feature type="transmembrane region" description="Helical" evidence="5">
    <location>
        <begin position="313"/>
        <end position="338"/>
    </location>
</feature>
<dbReference type="InterPro" id="IPR020846">
    <property type="entry name" value="MFS_dom"/>
</dbReference>
<feature type="transmembrane region" description="Helical" evidence="5">
    <location>
        <begin position="447"/>
        <end position="469"/>
    </location>
</feature>
<dbReference type="PANTHER" id="PTHR23501">
    <property type="entry name" value="MAJOR FACILITATOR SUPERFAMILY"/>
    <property type="match status" value="1"/>
</dbReference>
<dbReference type="RefSeq" id="WP_185052421.1">
    <property type="nucleotide sequence ID" value="NZ_BAABIX010000002.1"/>
</dbReference>
<feature type="transmembrane region" description="Helical" evidence="5">
    <location>
        <begin position="405"/>
        <end position="427"/>
    </location>
</feature>
<evidence type="ECO:0000256" key="4">
    <source>
        <dbReference type="ARBA" id="ARBA00023136"/>
    </source>
</evidence>
<keyword evidence="3 5" id="KW-1133">Transmembrane helix</keyword>
<evidence type="ECO:0000256" key="5">
    <source>
        <dbReference type="SAM" id="Phobius"/>
    </source>
</evidence>
<dbReference type="InterPro" id="IPR011701">
    <property type="entry name" value="MFS"/>
</dbReference>
<evidence type="ECO:0000256" key="1">
    <source>
        <dbReference type="ARBA" id="ARBA00004651"/>
    </source>
</evidence>
<gene>
    <name evidence="7" type="ORF">HNP84_005213</name>
</gene>
<protein>
    <submittedName>
        <fullName evidence="7">MFS family permease</fullName>
    </submittedName>
</protein>
<name>A0A840P8Z8_9ACTN</name>
<dbReference type="Pfam" id="PF07690">
    <property type="entry name" value="MFS_1"/>
    <property type="match status" value="1"/>
</dbReference>